<gene>
    <name evidence="1" type="ordered locus">Acear_0463</name>
</gene>
<protein>
    <recommendedName>
        <fullName evidence="3">DUF2848 domain-containing protein</fullName>
    </recommendedName>
</protein>
<dbReference type="AlphaFoldDB" id="D9QUV0"/>
<dbReference type="Proteomes" id="UP000001661">
    <property type="component" value="Chromosome"/>
</dbReference>
<proteinExistence type="predicted"/>
<keyword evidence="2" id="KW-1185">Reference proteome</keyword>
<sequence>MAYLEFRINGNPNEILQFEVEKMINAGYTGRNQEEVQKHVEELKAKGIPAPEEVPTYFPVFNDGIVQDEVLDALDETDHSGEAEYVLLCTADEIYVAAGSDHTDRKLEEESIPKAKQIYPNTISRDVWKLSEVEDHWDEIMMRSWVEDDGEKILFQEAPLSALLPPNELLERIKEIIEVESMEGVVIYSGTVGAEVDVDYSPIFEMELEDPKKDRKLESKYRMKPMADWYKKEIK</sequence>
<dbReference type="KEGG" id="aar:Acear_0463"/>
<accession>D9QUV0</accession>
<reference evidence="1 2" key="1">
    <citation type="journal article" date="2010" name="Stand. Genomic Sci.">
        <title>Complete genome sequence of Acetohalobium arabaticum type strain (Z-7288).</title>
        <authorList>
            <person name="Sikorski J."/>
            <person name="Lapidus A."/>
            <person name="Chertkov O."/>
            <person name="Lucas S."/>
            <person name="Copeland A."/>
            <person name="Glavina Del Rio T."/>
            <person name="Nolan M."/>
            <person name="Tice H."/>
            <person name="Cheng J.F."/>
            <person name="Han C."/>
            <person name="Brambilla E."/>
            <person name="Pitluck S."/>
            <person name="Liolios K."/>
            <person name="Ivanova N."/>
            <person name="Mavromatis K."/>
            <person name="Mikhailova N."/>
            <person name="Pati A."/>
            <person name="Bruce D."/>
            <person name="Detter C."/>
            <person name="Tapia R."/>
            <person name="Goodwin L."/>
            <person name="Chen A."/>
            <person name="Palaniappan K."/>
            <person name="Land M."/>
            <person name="Hauser L."/>
            <person name="Chang Y.J."/>
            <person name="Jeffries C.D."/>
            <person name="Rohde M."/>
            <person name="Goker M."/>
            <person name="Spring S."/>
            <person name="Woyke T."/>
            <person name="Bristow J."/>
            <person name="Eisen J.A."/>
            <person name="Markowitz V."/>
            <person name="Hugenholtz P."/>
            <person name="Kyrpides N.C."/>
            <person name="Klenk H.P."/>
        </authorList>
    </citation>
    <scope>NUCLEOTIDE SEQUENCE [LARGE SCALE GENOMIC DNA]</scope>
    <source>
        <strain evidence="2">ATCC 49924 / DSM 5501 / Z-7288</strain>
    </source>
</reference>
<name>D9QUV0_ACEAZ</name>
<dbReference type="InterPro" id="IPR021269">
    <property type="entry name" value="DUF2848"/>
</dbReference>
<dbReference type="EMBL" id="CP002105">
    <property type="protein sequence ID" value="ADL12009.1"/>
    <property type="molecule type" value="Genomic_DNA"/>
</dbReference>
<dbReference type="STRING" id="574087.Acear_0463"/>
<dbReference type="eggNOG" id="COG0179">
    <property type="taxonomic scope" value="Bacteria"/>
</dbReference>
<evidence type="ECO:0000313" key="2">
    <source>
        <dbReference type="Proteomes" id="UP000001661"/>
    </source>
</evidence>
<evidence type="ECO:0008006" key="3">
    <source>
        <dbReference type="Google" id="ProtNLM"/>
    </source>
</evidence>
<organism evidence="1 2">
    <name type="scientific">Acetohalobium arabaticum (strain ATCC 49924 / DSM 5501 / Z-7288)</name>
    <dbReference type="NCBI Taxonomy" id="574087"/>
    <lineage>
        <taxon>Bacteria</taxon>
        <taxon>Bacillati</taxon>
        <taxon>Bacillota</taxon>
        <taxon>Clostridia</taxon>
        <taxon>Halanaerobiales</taxon>
        <taxon>Halobacteroidaceae</taxon>
        <taxon>Acetohalobium</taxon>
    </lineage>
</organism>
<dbReference type="HOGENOM" id="CLU_074521_0_0_9"/>
<evidence type="ECO:0000313" key="1">
    <source>
        <dbReference type="EMBL" id="ADL12009.1"/>
    </source>
</evidence>
<dbReference type="RefSeq" id="WP_013277455.1">
    <property type="nucleotide sequence ID" value="NC_014378.1"/>
</dbReference>
<dbReference type="Pfam" id="PF11010">
    <property type="entry name" value="DUF2848"/>
    <property type="match status" value="1"/>
</dbReference>